<comment type="caution">
    <text evidence="2">The sequence shown here is derived from an EMBL/GenBank/DDBJ whole genome shotgun (WGS) entry which is preliminary data.</text>
</comment>
<name>A0A3D8Q0S5_9BACI</name>
<feature type="coiled-coil region" evidence="1">
    <location>
        <begin position="34"/>
        <end position="64"/>
    </location>
</feature>
<organism evidence="2 3">
    <name type="scientific">Oceanobacillus arenosus</name>
    <dbReference type="NCBI Taxonomy" id="1229153"/>
    <lineage>
        <taxon>Bacteria</taxon>
        <taxon>Bacillati</taxon>
        <taxon>Bacillota</taxon>
        <taxon>Bacilli</taxon>
        <taxon>Bacillales</taxon>
        <taxon>Bacillaceae</taxon>
        <taxon>Oceanobacillus</taxon>
    </lineage>
</organism>
<evidence type="ECO:0000256" key="1">
    <source>
        <dbReference type="SAM" id="Coils"/>
    </source>
</evidence>
<reference evidence="3" key="1">
    <citation type="submission" date="2017-11" db="EMBL/GenBank/DDBJ databases">
        <authorList>
            <person name="Zhu W."/>
        </authorList>
    </citation>
    <scope>NUCLEOTIDE SEQUENCE [LARGE SCALE GENOMIC DNA]</scope>
    <source>
        <strain evidence="3">CAU 1183</strain>
    </source>
</reference>
<accession>A0A3D8Q0S5</accession>
<sequence length="110" mass="12884">MSERLEEIKRGLSHDIGIGNEFPISLSFRDFKWLIQQAERVEELEKEKNELADLNQMLVDLNGVMPNEPDLYIQLKKQNQRYRQALESIRKGGPMNFPEIARKVLEGENK</sequence>
<dbReference type="RefSeq" id="WP_115771798.1">
    <property type="nucleotide sequence ID" value="NZ_PIOC01000005.1"/>
</dbReference>
<dbReference type="EMBL" id="PIOC01000005">
    <property type="protein sequence ID" value="RDW21019.1"/>
    <property type="molecule type" value="Genomic_DNA"/>
</dbReference>
<protein>
    <submittedName>
        <fullName evidence="2">Uncharacterized protein</fullName>
    </submittedName>
</protein>
<dbReference type="Proteomes" id="UP000257143">
    <property type="component" value="Unassembled WGS sequence"/>
</dbReference>
<gene>
    <name evidence="2" type="ORF">CWR48_04190</name>
</gene>
<evidence type="ECO:0000313" key="3">
    <source>
        <dbReference type="Proteomes" id="UP000257143"/>
    </source>
</evidence>
<evidence type="ECO:0000313" key="2">
    <source>
        <dbReference type="EMBL" id="RDW21019.1"/>
    </source>
</evidence>
<keyword evidence="3" id="KW-1185">Reference proteome</keyword>
<proteinExistence type="predicted"/>
<keyword evidence="1" id="KW-0175">Coiled coil</keyword>
<dbReference type="AlphaFoldDB" id="A0A3D8Q0S5"/>